<sequence length="1463" mass="162702">MTTLYEQNIMHPSGFDKDYDGDENSDEANIKAFGFGGGASGNIGSSDRVKGKELQFSSQNTTFLNTSLYAFVVSTSSLFSNENRFALATGGSYPVLGCSGGIMIPSAIVKLSSALPNTMYPETRPYLDRHLPMTAEWVGENNVSSILDWIYEVTNVRLEMETFAKSLESHNDERFPSDVSPIDVPDNVKARIIERDFETANNGKTAGGSEDDEYNWYEKYQNCCLVMPMCGIKLMRMIKTKRFHLHYSHFVPSDGKSETFLGGDHNPVLAVFSLAEKFNANSAANDEKDVSRADPQAILHHKKVHYVVQCSPGIIAEYRKILRMCYRVGLGVSGDRHKAFADRYCYLNEEFEERTLTAITQSKLEDGDETMAHFAASMVYKTMNFSFASQDYKYVLNCEKEVAWSFFVGSMLGPYTASNVAWLSSSDAGKKTKLKFGMLSKSCLYNLQSTGSKWSRGVCGLTLYLMKKLQMGISPAKANMVFNTRSAACAKCRCNACALVWTNAYTDNVHLSDTVKNRTAAAQMPLSASMTVILAPEYNSGGGPLGNIRAKQKDVPVFGKGGVAKRMPVDESYTLTMAHTAISKEYKNKFSKVQGNPTKKEIVLNLAAMLDDIDKDVATEFHGFKITHCSELDARKVEMVFTDNCGGMPKGNMGMLSVVYLKSAVIMFLAKICCVTNMDMSAFVTNSGSAMAEIMKSLGKMRLGQFIESMNRTNIVVGKVCLVPTKIFDDEADTVVTFNDASGEQTVTKMEMDVYKKATTKVKCLLGMLKPCSTASGDGDGSSIAIITTSAMRDDGGGDGSGGASEKQIFAIKTGINKALMKAYKGFNFDENKLFNRFLRDRVYDRLSFCRSSDIVIETIDDFIDLYTLCRLLHHYGFEANASEYFDGVSLPKMCMVVGKGHKLLPSTCPPERSTDMSIVPAQLVTGNGPVIIAATVQPVSFTAKMIGSDSHFHAIGMVDFQPKRLFSSDGGTYMASRRLNGMYIPVSVVGKRTGMDEDGVFGIGTTGHLIVVAENLVETSTKSVSAVCGLFQSAAKQLYEGLTAFMGYDPENAGYYEPELDDVILFLNHLLSGAGDICRIHTLIEKAFMSIKDPISLSEICREAACLDRGGVIRNGIVGGDRDEGSGEEEEEDDDSVMFDDPSSYRMSLKSAQHPFSSVKNVYDKTGSRDGSDSDDNESNYNSNDSDEEKAKTHPERNKRRVNNSDDDDSSEAGPSSKKRPALSNSPSRDSNLKPVNDNELLDAPVKKKLKRATMETPVLRKNKEETDEREQSDATSISHRRRLFQTPDKLNSKNIDMDCSDHKDDDFENKFSRPDNSIVETVDDDDYDNDRPPLVIADTIQEKETETTERVEDGEDRIQSTEICKGQTREKKGVGSSKEHKKNKKHRDKGEDGDEQDVHNGKDHKKIKKRRDRGEERDQDDDERQEDREQEDFQHKKKKKRRDKDERKRKRESECDMDEWK</sequence>
<feature type="compositionally biased region" description="Basic and acidic residues" evidence="1">
    <location>
        <begin position="1427"/>
        <end position="1436"/>
    </location>
</feature>
<dbReference type="Proteomes" id="UP000271974">
    <property type="component" value="Unassembled WGS sequence"/>
</dbReference>
<gene>
    <name evidence="2" type="ORF">EGW08_020735</name>
</gene>
<evidence type="ECO:0000256" key="1">
    <source>
        <dbReference type="SAM" id="MobiDB-lite"/>
    </source>
</evidence>
<evidence type="ECO:0000313" key="2">
    <source>
        <dbReference type="EMBL" id="RUS71484.1"/>
    </source>
</evidence>
<name>A0A3S1H3H2_ELYCH</name>
<evidence type="ECO:0000313" key="3">
    <source>
        <dbReference type="Proteomes" id="UP000271974"/>
    </source>
</evidence>
<feature type="compositionally biased region" description="Basic and acidic residues" evidence="1">
    <location>
        <begin position="1263"/>
        <end position="1274"/>
    </location>
</feature>
<organism evidence="2 3">
    <name type="scientific">Elysia chlorotica</name>
    <name type="common">Eastern emerald elysia</name>
    <name type="synonym">Sea slug</name>
    <dbReference type="NCBI Taxonomy" id="188477"/>
    <lineage>
        <taxon>Eukaryota</taxon>
        <taxon>Metazoa</taxon>
        <taxon>Spiralia</taxon>
        <taxon>Lophotrochozoa</taxon>
        <taxon>Mollusca</taxon>
        <taxon>Gastropoda</taxon>
        <taxon>Heterobranchia</taxon>
        <taxon>Euthyneura</taxon>
        <taxon>Panpulmonata</taxon>
        <taxon>Sacoglossa</taxon>
        <taxon>Placobranchoidea</taxon>
        <taxon>Plakobranchidae</taxon>
        <taxon>Elysia</taxon>
    </lineage>
</organism>
<feature type="region of interest" description="Disordered" evidence="1">
    <location>
        <begin position="1118"/>
        <end position="1463"/>
    </location>
</feature>
<feature type="compositionally biased region" description="Basic and acidic residues" evidence="1">
    <location>
        <begin position="1297"/>
        <end position="1315"/>
    </location>
</feature>
<reference evidence="2 3" key="1">
    <citation type="submission" date="2019-01" db="EMBL/GenBank/DDBJ databases">
        <title>A draft genome assembly of the solar-powered sea slug Elysia chlorotica.</title>
        <authorList>
            <person name="Cai H."/>
            <person name="Li Q."/>
            <person name="Fang X."/>
            <person name="Li J."/>
            <person name="Curtis N.E."/>
            <person name="Altenburger A."/>
            <person name="Shibata T."/>
            <person name="Feng M."/>
            <person name="Maeda T."/>
            <person name="Schwartz J.A."/>
            <person name="Shigenobu S."/>
            <person name="Lundholm N."/>
            <person name="Nishiyama T."/>
            <person name="Yang H."/>
            <person name="Hasebe M."/>
            <person name="Li S."/>
            <person name="Pierce S.K."/>
            <person name="Wang J."/>
        </authorList>
    </citation>
    <scope>NUCLEOTIDE SEQUENCE [LARGE SCALE GENOMIC DNA]</scope>
    <source>
        <strain evidence="2">EC2010</strain>
        <tissue evidence="2">Whole organism of an adult</tissue>
    </source>
</reference>
<dbReference type="EMBL" id="RQTK01001204">
    <property type="protein sequence ID" value="RUS71484.1"/>
    <property type="molecule type" value="Genomic_DNA"/>
</dbReference>
<proteinExistence type="predicted"/>
<feature type="compositionally biased region" description="Basic residues" evidence="1">
    <location>
        <begin position="1404"/>
        <end position="1413"/>
    </location>
</feature>
<keyword evidence="3" id="KW-1185">Reference proteome</keyword>
<comment type="caution">
    <text evidence="2">The sequence shown here is derived from an EMBL/GenBank/DDBJ whole genome shotgun (WGS) entry which is preliminary data.</text>
</comment>
<feature type="compositionally biased region" description="Polar residues" evidence="1">
    <location>
        <begin position="1151"/>
        <end position="1161"/>
    </location>
</feature>
<protein>
    <submittedName>
        <fullName evidence="2">Uncharacterized protein</fullName>
    </submittedName>
</protein>
<feature type="compositionally biased region" description="Basic and acidic residues" evidence="1">
    <location>
        <begin position="1163"/>
        <end position="1173"/>
    </location>
</feature>
<feature type="compositionally biased region" description="Basic and acidic residues" evidence="1">
    <location>
        <begin position="1342"/>
        <end position="1361"/>
    </location>
</feature>
<feature type="compositionally biased region" description="Acidic residues" evidence="1">
    <location>
        <begin position="1127"/>
        <end position="1139"/>
    </location>
</feature>
<feature type="compositionally biased region" description="Basic and acidic residues" evidence="1">
    <location>
        <begin position="1445"/>
        <end position="1463"/>
    </location>
</feature>
<accession>A0A3S1H3H2</accession>